<comment type="similarity">
    <text evidence="1 5">Belongs to the glycosyl hydrolase 27 family.</text>
</comment>
<dbReference type="PRINTS" id="PR00740">
    <property type="entry name" value="GLHYDRLASE27"/>
</dbReference>
<dbReference type="Pfam" id="PF17801">
    <property type="entry name" value="Melibiase_C"/>
    <property type="match status" value="1"/>
</dbReference>
<dbReference type="InterPro" id="IPR041233">
    <property type="entry name" value="Melibiase_C"/>
</dbReference>
<dbReference type="CDD" id="cd14792">
    <property type="entry name" value="GH27"/>
    <property type="match status" value="1"/>
</dbReference>
<evidence type="ECO:0000259" key="7">
    <source>
        <dbReference type="Pfam" id="PF17801"/>
    </source>
</evidence>
<dbReference type="EMBL" id="BHWB01000022">
    <property type="protein sequence ID" value="GCB37238.1"/>
    <property type="molecule type" value="Genomic_DNA"/>
</dbReference>
<evidence type="ECO:0000256" key="6">
    <source>
        <dbReference type="SAM" id="SignalP"/>
    </source>
</evidence>
<comment type="caution">
    <text evidence="8">The sequence shown here is derived from an EMBL/GenBank/DDBJ whole genome shotgun (WGS) entry which is preliminary data.</text>
</comment>
<dbReference type="PANTHER" id="PTHR11452:SF75">
    <property type="entry name" value="ALPHA-GALACTOSIDASE MEL1"/>
    <property type="match status" value="1"/>
</dbReference>
<keyword evidence="3 5" id="KW-0378">Hydrolase</keyword>
<dbReference type="Gene3D" id="2.60.120.260">
    <property type="entry name" value="Galactose-binding domain-like"/>
    <property type="match status" value="1"/>
</dbReference>
<dbReference type="PANTHER" id="PTHR11452">
    <property type="entry name" value="ALPHA-GALACTOSIDASE/ALPHA-N-ACETYLGALACTOSAMINIDASE"/>
    <property type="match status" value="1"/>
</dbReference>
<evidence type="ECO:0000313" key="9">
    <source>
        <dbReference type="Proteomes" id="UP000288079"/>
    </source>
</evidence>
<dbReference type="GO" id="GO:0004557">
    <property type="term" value="F:alpha-galactosidase activity"/>
    <property type="evidence" value="ECO:0007669"/>
    <property type="project" value="UniProtKB-EC"/>
</dbReference>
<evidence type="ECO:0000256" key="1">
    <source>
        <dbReference type="ARBA" id="ARBA00009743"/>
    </source>
</evidence>
<dbReference type="InterPro" id="IPR013780">
    <property type="entry name" value="Glyco_hydro_b"/>
</dbReference>
<dbReference type="AlphaFoldDB" id="A0A401M0E8"/>
<feature type="signal peptide" evidence="6">
    <location>
        <begin position="1"/>
        <end position="23"/>
    </location>
</feature>
<dbReference type="GO" id="GO:0005975">
    <property type="term" value="P:carbohydrate metabolic process"/>
    <property type="evidence" value="ECO:0007669"/>
    <property type="project" value="InterPro"/>
</dbReference>
<feature type="chain" id="PRO_5019483426" description="Alpha-galactosidase" evidence="6">
    <location>
        <begin position="24"/>
        <end position="544"/>
    </location>
</feature>
<dbReference type="InterPro" id="IPR013785">
    <property type="entry name" value="Aldolase_TIM"/>
</dbReference>
<proteinExistence type="inferred from homology"/>
<keyword evidence="9" id="KW-1185">Reference proteome</keyword>
<dbReference type="Gene3D" id="2.60.40.1180">
    <property type="entry name" value="Golgi alpha-mannosidase II"/>
    <property type="match status" value="1"/>
</dbReference>
<keyword evidence="2 6" id="KW-0732">Signal</keyword>
<feature type="domain" description="Alpha galactosidase C-terminal" evidence="7">
    <location>
        <begin position="343"/>
        <end position="404"/>
    </location>
</feature>
<keyword evidence="5" id="KW-1015">Disulfide bond</keyword>
<dbReference type="SUPFAM" id="SSF49785">
    <property type="entry name" value="Galactose-binding domain-like"/>
    <property type="match status" value="1"/>
</dbReference>
<protein>
    <recommendedName>
        <fullName evidence="5">Alpha-galactosidase</fullName>
        <ecNumber evidence="5">3.2.1.22</ecNumber>
    </recommendedName>
    <alternativeName>
        <fullName evidence="5">Melibiase</fullName>
    </alternativeName>
</protein>
<dbReference type="SUPFAM" id="SSF51011">
    <property type="entry name" value="Glycosyl hydrolase domain"/>
    <property type="match status" value="1"/>
</dbReference>
<dbReference type="InterPro" id="IPR017853">
    <property type="entry name" value="GH"/>
</dbReference>
<dbReference type="InterPro" id="IPR008979">
    <property type="entry name" value="Galactose-bd-like_sf"/>
</dbReference>
<dbReference type="Proteomes" id="UP000288079">
    <property type="component" value="Unassembled WGS sequence"/>
</dbReference>
<evidence type="ECO:0000256" key="3">
    <source>
        <dbReference type="ARBA" id="ARBA00022801"/>
    </source>
</evidence>
<accession>A0A401M0E8</accession>
<sequence length="544" mass="60597">MKNKFYILATVAFSLLCASCAETQVNHSNSGKSVPPPLMGWSSWNAFRVDISEDIIKNQADLMVEKGLKDAGYLNVNIDDGFFNERDSNGNMQANTTRFPNGMKPVVDHIHSLGMKAGIYTDAGNNTCGSMADKDHAGVGAGIYGHEEQDAQLYFGDWGFDFIKIDYCGGSFLGLDEEERYTSIRKSIDKVNKDVSVNICRWAFPGTWAENIANSWRISGDINAHWNSLKYVVGKNLYLSAYARNGHYNDMDMMVIGFRDSCKVGGEGLTPTEEEVHFGLWCIMSSPLLIGCNLATMPESSLQLVTNKELIALNQDPLGRQAYVVQHENEGYVLVKDIEQQRGNVRAVALYNPSDTVCTFSVPFSTLEFGGNVKVRDLVKHNDLGTFSGTFEQTLPAHSGMFLRMEGETRLEPTLYEAEWAYLPLYNDLGKNSKGIVYSYDGQASGKMKVGFIGGQPENYAEWSEVYSEKGGRYNMTINYSFGKGRQLDLTVNAITTRINALADDDNHHQITVPVELKPGYNVIRMCNSYNWAPDIDNFTLAKE</sequence>
<organism evidence="8 9">
    <name type="scientific">Bacteroides faecalis</name>
    <dbReference type="NCBI Taxonomy" id="2447885"/>
    <lineage>
        <taxon>Bacteria</taxon>
        <taxon>Pseudomonadati</taxon>
        <taxon>Bacteroidota</taxon>
        <taxon>Bacteroidia</taxon>
        <taxon>Bacteroidales</taxon>
        <taxon>Bacteroidaceae</taxon>
        <taxon>Bacteroides</taxon>
    </lineage>
</organism>
<dbReference type="SUPFAM" id="SSF51445">
    <property type="entry name" value="(Trans)glycosidases"/>
    <property type="match status" value="1"/>
</dbReference>
<gene>
    <name evidence="8" type="ORF">KGMB02408_41830</name>
</gene>
<dbReference type="CDD" id="cd04081">
    <property type="entry name" value="CBM35_galactosidase-like"/>
    <property type="match status" value="1"/>
</dbReference>
<dbReference type="Gene3D" id="3.20.20.70">
    <property type="entry name" value="Aldolase class I"/>
    <property type="match status" value="1"/>
</dbReference>
<name>A0A401M0E8_9BACE</name>
<dbReference type="RefSeq" id="WP_200832967.1">
    <property type="nucleotide sequence ID" value="NZ_BHWB01000022.1"/>
</dbReference>
<keyword evidence="4 5" id="KW-0326">Glycosidase</keyword>
<evidence type="ECO:0000313" key="8">
    <source>
        <dbReference type="EMBL" id="GCB37238.1"/>
    </source>
</evidence>
<dbReference type="EC" id="3.2.1.22" evidence="5"/>
<evidence type="ECO:0000256" key="2">
    <source>
        <dbReference type="ARBA" id="ARBA00022729"/>
    </source>
</evidence>
<comment type="catalytic activity">
    <reaction evidence="5">
        <text>Hydrolysis of terminal, non-reducing alpha-D-galactose residues in alpha-D-galactosides, including galactose oligosaccharides, galactomannans and galactolipids.</text>
        <dbReference type="EC" id="3.2.1.22"/>
    </reaction>
</comment>
<evidence type="ECO:0000256" key="5">
    <source>
        <dbReference type="RuleBase" id="RU361168"/>
    </source>
</evidence>
<reference evidence="8 9" key="1">
    <citation type="submission" date="2018-10" db="EMBL/GenBank/DDBJ databases">
        <title>Draft Genome Sequence of Bacteroides sp. KCTC 15687.</title>
        <authorList>
            <person name="Yu S.Y."/>
            <person name="Kim J.S."/>
            <person name="Oh B.S."/>
            <person name="Park S.H."/>
            <person name="Kang S.W."/>
            <person name="Park J.E."/>
            <person name="Choi S.H."/>
            <person name="Han K.I."/>
            <person name="Lee K.C."/>
            <person name="Eom M.K."/>
            <person name="Suh M.K."/>
            <person name="Lee D.H."/>
            <person name="Yoon H."/>
            <person name="Kim B."/>
            <person name="Yang S.J."/>
            <person name="Lee J.S."/>
            <person name="Lee J.H."/>
        </authorList>
    </citation>
    <scope>NUCLEOTIDE SEQUENCE [LARGE SCALE GENOMIC DNA]</scope>
    <source>
        <strain evidence="8 9">KCTC 15687</strain>
    </source>
</reference>
<dbReference type="Pfam" id="PF16499">
    <property type="entry name" value="Melibiase_2"/>
    <property type="match status" value="1"/>
</dbReference>
<dbReference type="InterPro" id="IPR002241">
    <property type="entry name" value="Glyco_hydro_27"/>
</dbReference>
<evidence type="ECO:0000256" key="4">
    <source>
        <dbReference type="ARBA" id="ARBA00023295"/>
    </source>
</evidence>